<name>W6QM02_PENRF</name>
<protein>
    <submittedName>
        <fullName evidence="1">Genomic scaffold, ProqFM164S02</fullName>
    </submittedName>
</protein>
<evidence type="ECO:0000313" key="2">
    <source>
        <dbReference type="Proteomes" id="UP000030686"/>
    </source>
</evidence>
<organism evidence="1 2">
    <name type="scientific">Penicillium roqueforti (strain FM164)</name>
    <dbReference type="NCBI Taxonomy" id="1365484"/>
    <lineage>
        <taxon>Eukaryota</taxon>
        <taxon>Fungi</taxon>
        <taxon>Dikarya</taxon>
        <taxon>Ascomycota</taxon>
        <taxon>Pezizomycotina</taxon>
        <taxon>Eurotiomycetes</taxon>
        <taxon>Eurotiomycetidae</taxon>
        <taxon>Eurotiales</taxon>
        <taxon>Aspergillaceae</taxon>
        <taxon>Penicillium</taxon>
    </lineage>
</organism>
<dbReference type="EMBL" id="HG792016">
    <property type="protein sequence ID" value="CDM30592.1"/>
    <property type="molecule type" value="Genomic_DNA"/>
</dbReference>
<sequence length="55" mass="5618">MTDSIVSKSVSAIGSSVASEALDDSSRLVPALCLELDFPCLTSVAFPSENGSEPS</sequence>
<reference evidence="1" key="1">
    <citation type="journal article" date="2014" name="Nat. Commun.">
        <title>Multiple recent horizontal transfers of a large genomic region in cheese making fungi.</title>
        <authorList>
            <person name="Cheeseman K."/>
            <person name="Ropars J."/>
            <person name="Renault P."/>
            <person name="Dupont J."/>
            <person name="Gouzy J."/>
            <person name="Branca A."/>
            <person name="Abraham A.L."/>
            <person name="Ceppi M."/>
            <person name="Conseiller E."/>
            <person name="Debuchy R."/>
            <person name="Malagnac F."/>
            <person name="Goarin A."/>
            <person name="Silar P."/>
            <person name="Lacoste S."/>
            <person name="Sallet E."/>
            <person name="Bensimon A."/>
            <person name="Giraud T."/>
            <person name="Brygoo Y."/>
        </authorList>
    </citation>
    <scope>NUCLEOTIDE SEQUENCE [LARGE SCALE GENOMIC DNA]</scope>
    <source>
        <strain evidence="1">FM164</strain>
    </source>
</reference>
<evidence type="ECO:0000313" key="1">
    <source>
        <dbReference type="EMBL" id="CDM30592.1"/>
    </source>
</evidence>
<keyword evidence="2" id="KW-1185">Reference proteome</keyword>
<gene>
    <name evidence="1" type="ORF">PROQFM164_S02g000742</name>
</gene>
<dbReference type="Proteomes" id="UP000030686">
    <property type="component" value="Unassembled WGS sequence"/>
</dbReference>
<dbReference type="AlphaFoldDB" id="W6QM02"/>
<proteinExistence type="predicted"/>
<accession>W6QM02</accession>